<evidence type="ECO:0000313" key="3">
    <source>
        <dbReference type="Proteomes" id="UP000008810"/>
    </source>
</evidence>
<accession>A0A0Q3K8T1</accession>
<proteinExistence type="predicted"/>
<keyword evidence="3" id="KW-1185">Reference proteome</keyword>
<dbReference type="EMBL" id="CM000881">
    <property type="protein sequence ID" value="KQK07297.1"/>
    <property type="molecule type" value="Genomic_DNA"/>
</dbReference>
<evidence type="ECO:0000313" key="1">
    <source>
        <dbReference type="EMBL" id="KQK07297.1"/>
    </source>
</evidence>
<dbReference type="InParanoid" id="A0A0Q3K8T1"/>
<gene>
    <name evidence="1" type="ORF">BRADI_2g34375v3</name>
</gene>
<evidence type="ECO:0000313" key="2">
    <source>
        <dbReference type="EnsemblPlants" id="KQK07297"/>
    </source>
</evidence>
<organism evidence="1">
    <name type="scientific">Brachypodium distachyon</name>
    <name type="common">Purple false brome</name>
    <name type="synonym">Trachynia distachya</name>
    <dbReference type="NCBI Taxonomy" id="15368"/>
    <lineage>
        <taxon>Eukaryota</taxon>
        <taxon>Viridiplantae</taxon>
        <taxon>Streptophyta</taxon>
        <taxon>Embryophyta</taxon>
        <taxon>Tracheophyta</taxon>
        <taxon>Spermatophyta</taxon>
        <taxon>Magnoliopsida</taxon>
        <taxon>Liliopsida</taxon>
        <taxon>Poales</taxon>
        <taxon>Poaceae</taxon>
        <taxon>BOP clade</taxon>
        <taxon>Pooideae</taxon>
        <taxon>Stipodae</taxon>
        <taxon>Brachypodieae</taxon>
        <taxon>Brachypodium</taxon>
    </lineage>
</organism>
<dbReference type="EnsemblPlants" id="KQK07297">
    <property type="protein sequence ID" value="KQK07297"/>
    <property type="gene ID" value="BRADI_2g34375v3"/>
</dbReference>
<protein>
    <submittedName>
        <fullName evidence="1 2">Uncharacterized protein</fullName>
    </submittedName>
</protein>
<dbReference type="AlphaFoldDB" id="A0A0Q3K8T1"/>
<reference evidence="2" key="3">
    <citation type="submission" date="2018-08" db="UniProtKB">
        <authorList>
            <consortium name="EnsemblPlants"/>
        </authorList>
    </citation>
    <scope>IDENTIFICATION</scope>
    <source>
        <strain evidence="2">cv. Bd21</strain>
    </source>
</reference>
<name>A0A0Q3K8T1_BRADI</name>
<reference evidence="1" key="2">
    <citation type="submission" date="2017-06" db="EMBL/GenBank/DDBJ databases">
        <title>WGS assembly of Brachypodium distachyon.</title>
        <authorList>
            <consortium name="The International Brachypodium Initiative"/>
            <person name="Lucas S."/>
            <person name="Harmon-Smith M."/>
            <person name="Lail K."/>
            <person name="Tice H."/>
            <person name="Grimwood J."/>
            <person name="Bruce D."/>
            <person name="Barry K."/>
            <person name="Shu S."/>
            <person name="Lindquist E."/>
            <person name="Wang M."/>
            <person name="Pitluck S."/>
            <person name="Vogel J.P."/>
            <person name="Garvin D.F."/>
            <person name="Mockler T.C."/>
            <person name="Schmutz J."/>
            <person name="Rokhsar D."/>
            <person name="Bevan M.W."/>
        </authorList>
    </citation>
    <scope>NUCLEOTIDE SEQUENCE</scope>
    <source>
        <strain evidence="1">Bd21</strain>
    </source>
</reference>
<dbReference type="Gramene" id="KQK07297">
    <property type="protein sequence ID" value="KQK07297"/>
    <property type="gene ID" value="BRADI_2g34375v3"/>
</dbReference>
<sequence>MSMRRYATRIHWTERETELEGPELRNRWEKLKLVGEKEKLEGKRVGRERGTHQWYNSWEKREKSSRRPDPILLRQSVARLLPARSPPPPPVV</sequence>
<dbReference type="Proteomes" id="UP000008810">
    <property type="component" value="Chromosome 2"/>
</dbReference>
<reference evidence="1 2" key="1">
    <citation type="journal article" date="2010" name="Nature">
        <title>Genome sequencing and analysis of the model grass Brachypodium distachyon.</title>
        <authorList>
            <consortium name="International Brachypodium Initiative"/>
        </authorList>
    </citation>
    <scope>NUCLEOTIDE SEQUENCE [LARGE SCALE GENOMIC DNA]</scope>
    <source>
        <strain evidence="1 2">Bd21</strain>
    </source>
</reference>